<protein>
    <submittedName>
        <fullName evidence="2">Extracellular solute-binding protein</fullName>
    </submittedName>
</protein>
<accession>A0A6B1DSA7</accession>
<dbReference type="Gene3D" id="3.40.190.10">
    <property type="entry name" value="Periplasmic binding protein-like II"/>
    <property type="match status" value="1"/>
</dbReference>
<gene>
    <name evidence="2" type="ORF">F4Y08_05470</name>
</gene>
<dbReference type="PANTHER" id="PTHR43649">
    <property type="entry name" value="ARABINOSE-BINDING PROTEIN-RELATED"/>
    <property type="match status" value="1"/>
</dbReference>
<organism evidence="2">
    <name type="scientific">Caldilineaceae bacterium SB0662_bin_9</name>
    <dbReference type="NCBI Taxonomy" id="2605258"/>
    <lineage>
        <taxon>Bacteria</taxon>
        <taxon>Bacillati</taxon>
        <taxon>Chloroflexota</taxon>
        <taxon>Caldilineae</taxon>
        <taxon>Caldilineales</taxon>
        <taxon>Caldilineaceae</taxon>
    </lineage>
</organism>
<evidence type="ECO:0000256" key="1">
    <source>
        <dbReference type="SAM" id="SignalP"/>
    </source>
</evidence>
<name>A0A6B1DSA7_9CHLR</name>
<dbReference type="EMBL" id="VXPY01000035">
    <property type="protein sequence ID" value="MYD89776.1"/>
    <property type="molecule type" value="Genomic_DNA"/>
</dbReference>
<reference evidence="2" key="1">
    <citation type="submission" date="2019-09" db="EMBL/GenBank/DDBJ databases">
        <title>Characterisation of the sponge microbiome using genome-centric metagenomics.</title>
        <authorList>
            <person name="Engelberts J.P."/>
            <person name="Robbins S.J."/>
            <person name="De Goeij J.M."/>
            <person name="Aranda M."/>
            <person name="Bell S.C."/>
            <person name="Webster N.S."/>
        </authorList>
    </citation>
    <scope>NUCLEOTIDE SEQUENCE</scope>
    <source>
        <strain evidence="2">SB0662_bin_9</strain>
    </source>
</reference>
<comment type="caution">
    <text evidence="2">The sequence shown here is derived from an EMBL/GenBank/DDBJ whole genome shotgun (WGS) entry which is preliminary data.</text>
</comment>
<dbReference type="InterPro" id="IPR050490">
    <property type="entry name" value="Bact_solute-bd_prot1"/>
</dbReference>
<dbReference type="InterPro" id="IPR006059">
    <property type="entry name" value="SBP"/>
</dbReference>
<dbReference type="InterPro" id="IPR006311">
    <property type="entry name" value="TAT_signal"/>
</dbReference>
<evidence type="ECO:0000313" key="2">
    <source>
        <dbReference type="EMBL" id="MYD89776.1"/>
    </source>
</evidence>
<dbReference type="PROSITE" id="PS51318">
    <property type="entry name" value="TAT"/>
    <property type="match status" value="1"/>
</dbReference>
<proteinExistence type="predicted"/>
<dbReference type="SUPFAM" id="SSF53850">
    <property type="entry name" value="Periplasmic binding protein-like II"/>
    <property type="match status" value="1"/>
</dbReference>
<sequence length="449" mass="49533">MNTVHGLSRRKFLLGSGGVVALALAACAAPVPAASDTSEEAAAPAMPEALEVDLWHGLGGADGKTFTELVGQYMEENDHVTVNEELLTWDIFYQKVPSSVIAGNPPDMIITHEWAIGQWGPRRVLSAADDFYDSMGVPRDDFIPAVFENIHYEGSPLGVLLDTHGSGGYLNVALVEAAGLDPASPPTNRTEFVEQLSLLTLDSQGRNPTDAGFDPEDIVQYAFHSHFWRRWAMLEGMWQNGGNTINEDGTQATIDSEEVTEALDFWHKMVHEHHLHAVPVGYSMTDSYQNNTLGLAIAGSWWRNFIQDSNLVDTTTFWRVPQYGLVEPVAWMSAHVMDIPTGTDEEGTMGASELIVWLSNHGLDWARSGQPPARISLQNDQVLQDHWHTGNFGSQFQAIGRTEQQHANITEIQNAYQQEFEAVITNVKTVSEGIAEAQLRVQEVLDRDA</sequence>
<keyword evidence="1" id="KW-0732">Signal</keyword>
<feature type="signal peptide" evidence="1">
    <location>
        <begin position="1"/>
        <end position="28"/>
    </location>
</feature>
<feature type="chain" id="PRO_5025589461" evidence="1">
    <location>
        <begin position="29"/>
        <end position="449"/>
    </location>
</feature>
<dbReference type="PANTHER" id="PTHR43649:SF12">
    <property type="entry name" value="DIACETYLCHITOBIOSE BINDING PROTEIN DASA"/>
    <property type="match status" value="1"/>
</dbReference>
<dbReference type="Pfam" id="PF13416">
    <property type="entry name" value="SBP_bac_8"/>
    <property type="match status" value="1"/>
</dbReference>
<dbReference type="AlphaFoldDB" id="A0A6B1DSA7"/>